<keyword evidence="6" id="KW-0479">Metal-binding</keyword>
<comment type="caution">
    <text evidence="10">The sequence shown here is derived from an EMBL/GenBank/DDBJ whole genome shotgun (WGS) entry which is preliminary data.</text>
</comment>
<evidence type="ECO:0000256" key="4">
    <source>
        <dbReference type="ARBA" id="ARBA00012180"/>
    </source>
</evidence>
<name>X1R0R4_9ZZZZ</name>
<comment type="cofactor">
    <cofactor evidence="3">
        <name>Mg(2+)</name>
        <dbReference type="ChEBI" id="CHEBI:18420"/>
    </cofactor>
</comment>
<dbReference type="InterPro" id="IPR024567">
    <property type="entry name" value="RNase_HII/HIII_dom"/>
</dbReference>
<feature type="non-terminal residue" evidence="10">
    <location>
        <position position="1"/>
    </location>
</feature>
<dbReference type="GO" id="GO:0004523">
    <property type="term" value="F:RNA-DNA hybrid ribonuclease activity"/>
    <property type="evidence" value="ECO:0007669"/>
    <property type="project" value="UniProtKB-EC"/>
</dbReference>
<dbReference type="EC" id="3.1.26.4" evidence="4"/>
<evidence type="ECO:0000256" key="1">
    <source>
        <dbReference type="ARBA" id="ARBA00000077"/>
    </source>
</evidence>
<comment type="cofactor">
    <cofactor evidence="2">
        <name>Mn(2+)</name>
        <dbReference type="ChEBI" id="CHEBI:29035"/>
    </cofactor>
</comment>
<accession>X1R0R4</accession>
<dbReference type="FunFam" id="1.10.10.460:FF:000001">
    <property type="entry name" value="Ribonuclease"/>
    <property type="match status" value="1"/>
</dbReference>
<evidence type="ECO:0000256" key="2">
    <source>
        <dbReference type="ARBA" id="ARBA00001936"/>
    </source>
</evidence>
<dbReference type="AlphaFoldDB" id="X1R0R4"/>
<sequence length="54" mass="6385">DIGSGYPSDVRSTTFLREWIRKNKKAPPIARKSWETTKKIIREELYSKKITDFV</sequence>
<evidence type="ECO:0000256" key="5">
    <source>
        <dbReference type="ARBA" id="ARBA00022722"/>
    </source>
</evidence>
<evidence type="ECO:0000313" key="10">
    <source>
        <dbReference type="EMBL" id="GAI74113.1"/>
    </source>
</evidence>
<dbReference type="GO" id="GO:0046872">
    <property type="term" value="F:metal ion binding"/>
    <property type="evidence" value="ECO:0007669"/>
    <property type="project" value="UniProtKB-KW"/>
</dbReference>
<dbReference type="EMBL" id="BARW01010228">
    <property type="protein sequence ID" value="GAI74113.1"/>
    <property type="molecule type" value="Genomic_DNA"/>
</dbReference>
<evidence type="ECO:0000256" key="8">
    <source>
        <dbReference type="ARBA" id="ARBA00022801"/>
    </source>
</evidence>
<keyword evidence="7" id="KW-0255">Endonuclease</keyword>
<evidence type="ECO:0000256" key="3">
    <source>
        <dbReference type="ARBA" id="ARBA00001946"/>
    </source>
</evidence>
<dbReference type="InterPro" id="IPR023160">
    <property type="entry name" value="RNase_HII_hlx-loop-hlx_cap_dom"/>
</dbReference>
<protein>
    <recommendedName>
        <fullName evidence="4">ribonuclease H</fullName>
        <ecNumber evidence="4">3.1.26.4</ecNumber>
    </recommendedName>
</protein>
<feature type="domain" description="RNase H type-2" evidence="9">
    <location>
        <begin position="1"/>
        <end position="46"/>
    </location>
</feature>
<reference evidence="10" key="1">
    <citation type="journal article" date="2014" name="Front. Microbiol.">
        <title>High frequency of phylogenetically diverse reductive dehalogenase-homologous genes in deep subseafloor sedimentary metagenomes.</title>
        <authorList>
            <person name="Kawai M."/>
            <person name="Futagami T."/>
            <person name="Toyoda A."/>
            <person name="Takaki Y."/>
            <person name="Nishi S."/>
            <person name="Hori S."/>
            <person name="Arai W."/>
            <person name="Tsubouchi T."/>
            <person name="Morono Y."/>
            <person name="Uchiyama I."/>
            <person name="Ito T."/>
            <person name="Fujiyama A."/>
            <person name="Inagaki F."/>
            <person name="Takami H."/>
        </authorList>
    </citation>
    <scope>NUCLEOTIDE SEQUENCE</scope>
    <source>
        <strain evidence="10">Expedition CK06-06</strain>
    </source>
</reference>
<evidence type="ECO:0000259" key="9">
    <source>
        <dbReference type="PROSITE" id="PS51975"/>
    </source>
</evidence>
<evidence type="ECO:0000256" key="7">
    <source>
        <dbReference type="ARBA" id="ARBA00022759"/>
    </source>
</evidence>
<proteinExistence type="predicted"/>
<keyword evidence="8" id="KW-0378">Hydrolase</keyword>
<dbReference type="Gene3D" id="1.10.10.460">
    <property type="entry name" value="Ribonuclease hii. Domain 2"/>
    <property type="match status" value="1"/>
</dbReference>
<gene>
    <name evidence="10" type="ORF">S12H4_20241</name>
</gene>
<dbReference type="PROSITE" id="PS51975">
    <property type="entry name" value="RNASE_H_2"/>
    <property type="match status" value="1"/>
</dbReference>
<keyword evidence="5" id="KW-0540">Nuclease</keyword>
<comment type="catalytic activity">
    <reaction evidence="1">
        <text>Endonucleolytic cleavage to 5'-phosphomonoester.</text>
        <dbReference type="EC" id="3.1.26.4"/>
    </reaction>
</comment>
<organism evidence="10">
    <name type="scientific">marine sediment metagenome</name>
    <dbReference type="NCBI Taxonomy" id="412755"/>
    <lineage>
        <taxon>unclassified sequences</taxon>
        <taxon>metagenomes</taxon>
        <taxon>ecological metagenomes</taxon>
    </lineage>
</organism>
<evidence type="ECO:0000256" key="6">
    <source>
        <dbReference type="ARBA" id="ARBA00022723"/>
    </source>
</evidence>